<dbReference type="Proteomes" id="UP000830768">
    <property type="component" value="Chromosome 4"/>
</dbReference>
<organism evidence="1 2">
    <name type="scientific">Fusarium solani subsp. cucurbitae</name>
    <name type="common">Neocosmosporum cucurbitae</name>
    <dbReference type="NCBI Taxonomy" id="2747967"/>
    <lineage>
        <taxon>Eukaryota</taxon>
        <taxon>Fungi</taxon>
        <taxon>Dikarya</taxon>
        <taxon>Ascomycota</taxon>
        <taxon>Pezizomycotina</taxon>
        <taxon>Sordariomycetes</taxon>
        <taxon>Hypocreomycetidae</taxon>
        <taxon>Hypocreales</taxon>
        <taxon>Nectriaceae</taxon>
        <taxon>Fusarium</taxon>
        <taxon>Fusarium solani species complex</taxon>
    </lineage>
</organism>
<gene>
    <name evidence="1" type="ORF">LCI18_005471</name>
</gene>
<dbReference type="EMBL" id="CP090033">
    <property type="protein sequence ID" value="UPK94536.1"/>
    <property type="molecule type" value="Genomic_DNA"/>
</dbReference>
<accession>A0ACD3Z0Y7</accession>
<sequence length="635" mass="71844">MAQVSLPSHKKARVAENDSRCAACTGLFSSRGLQELQSEDGYAHRTLHEAEASAKEGCALCDFLVQAGKTKFGKDEFEKYKWSAGDRLVFEDQSQSENQAPTITRLRGRIKGSDEVLTIYPFTKGEDPLATLIPRRPVQRDVQSAAVFAAARKLIHACLRPDKPSECHQLCRYSRDAILPTRVLDVGNSRNPDSPVRLQVNDVETPGEYLALSYCWGKPSPEPELQPLLLRRNSLHDLASKILPRSLQQSIRDAIYVTRKLGYKYLWVDALCIIQDDKKDKDQEISRMATIYKNAAITLAAGTAESASEGFLGNPASKPEAYLPEYKFAIPMENECQMGHVYLLPGPYAPDHQLDKRGWTLQEFMLSSRMLIFSNYQLLWQCKEVELRSVTGDSHGLEYQQPLESLPWTIFDEQQEGRFGSSDSEKLYIWKTIIRQYTERNLSDPNDRLRAVSGVTTELEKLWRDSNIWGLWREWFIPLLAWYKKTTDRVDERNLSLAPSWSWASIGGVVRYQDSKDIDATIDVEDAEIKVLTAASVVLSCRILNADDADASVSERPDLAHKAWSEEVGDNDLFYLLLGTTKGDDHGGKGLGIGLLVIKVTDARYRRIGLAVFPDMSIWKSKKVKRRTVEFEPKQ</sequence>
<protein>
    <submittedName>
        <fullName evidence="1">Uncharacterized protein</fullName>
    </submittedName>
</protein>
<proteinExistence type="predicted"/>
<evidence type="ECO:0000313" key="1">
    <source>
        <dbReference type="EMBL" id="UPK94536.1"/>
    </source>
</evidence>
<keyword evidence="2" id="KW-1185">Reference proteome</keyword>
<name>A0ACD3Z0Y7_FUSSC</name>
<reference evidence="1" key="1">
    <citation type="submission" date="2021-11" db="EMBL/GenBank/DDBJ databases">
        <title>Fusarium solani-melongenae Genome sequencing and assembly.</title>
        <authorList>
            <person name="Xie S."/>
            <person name="Huang L."/>
            <person name="Zhang X."/>
        </authorList>
    </citation>
    <scope>NUCLEOTIDE SEQUENCE</scope>
    <source>
        <strain evidence="1">CRI 24-3</strain>
    </source>
</reference>
<evidence type="ECO:0000313" key="2">
    <source>
        <dbReference type="Proteomes" id="UP000830768"/>
    </source>
</evidence>